<dbReference type="SUPFAM" id="SSF50978">
    <property type="entry name" value="WD40 repeat-like"/>
    <property type="match status" value="1"/>
</dbReference>
<evidence type="ECO:0008006" key="4">
    <source>
        <dbReference type="Google" id="ProtNLM"/>
    </source>
</evidence>
<reference evidence="2" key="1">
    <citation type="journal article" date="2021" name="IMA Fungus">
        <title>Genomic characterization of three marine fungi, including Emericellopsis atlantica sp. nov. with signatures of a generalist lifestyle and marine biomass degradation.</title>
        <authorList>
            <person name="Hagestad O.C."/>
            <person name="Hou L."/>
            <person name="Andersen J.H."/>
            <person name="Hansen E.H."/>
            <person name="Altermark B."/>
            <person name="Li C."/>
            <person name="Kuhnert E."/>
            <person name="Cox R.J."/>
            <person name="Crous P.W."/>
            <person name="Spatafora J.W."/>
            <person name="Lail K."/>
            <person name="Amirebrahimi M."/>
            <person name="Lipzen A."/>
            <person name="Pangilinan J."/>
            <person name="Andreopoulos W."/>
            <person name="Hayes R.D."/>
            <person name="Ng V."/>
            <person name="Grigoriev I.V."/>
            <person name="Jackson S.A."/>
            <person name="Sutton T.D.S."/>
            <person name="Dobson A.D.W."/>
            <person name="Rama T."/>
        </authorList>
    </citation>
    <scope>NUCLEOTIDE SEQUENCE</scope>
    <source>
        <strain evidence="2">TRa3180A</strain>
    </source>
</reference>
<dbReference type="AlphaFoldDB" id="A0A9P8CDP3"/>
<name>A0A9P8CDP3_9HELO</name>
<gene>
    <name evidence="2" type="ORF">BJ878DRAFT_424050</name>
</gene>
<feature type="region of interest" description="Disordered" evidence="1">
    <location>
        <begin position="434"/>
        <end position="456"/>
    </location>
</feature>
<dbReference type="InterPro" id="IPR015943">
    <property type="entry name" value="WD40/YVTN_repeat-like_dom_sf"/>
</dbReference>
<evidence type="ECO:0000256" key="1">
    <source>
        <dbReference type="SAM" id="MobiDB-lite"/>
    </source>
</evidence>
<keyword evidence="3" id="KW-1185">Reference proteome</keyword>
<organism evidence="2 3">
    <name type="scientific">Calycina marina</name>
    <dbReference type="NCBI Taxonomy" id="1763456"/>
    <lineage>
        <taxon>Eukaryota</taxon>
        <taxon>Fungi</taxon>
        <taxon>Dikarya</taxon>
        <taxon>Ascomycota</taxon>
        <taxon>Pezizomycotina</taxon>
        <taxon>Leotiomycetes</taxon>
        <taxon>Helotiales</taxon>
        <taxon>Pezizellaceae</taxon>
        <taxon>Calycina</taxon>
    </lineage>
</organism>
<protein>
    <recommendedName>
        <fullName evidence="4">Nucleoporin NUP37</fullName>
    </recommendedName>
</protein>
<comment type="caution">
    <text evidence="2">The sequence shown here is derived from an EMBL/GenBank/DDBJ whole genome shotgun (WGS) entry which is preliminary data.</text>
</comment>
<accession>A0A9P8CDP3</accession>
<dbReference type="OrthoDB" id="5323870at2759"/>
<dbReference type="EMBL" id="MU253994">
    <property type="protein sequence ID" value="KAG9243239.1"/>
    <property type="molecule type" value="Genomic_DNA"/>
</dbReference>
<proteinExistence type="predicted"/>
<dbReference type="Proteomes" id="UP000887226">
    <property type="component" value="Unassembled WGS sequence"/>
</dbReference>
<feature type="region of interest" description="Disordered" evidence="1">
    <location>
        <begin position="58"/>
        <end position="79"/>
    </location>
</feature>
<dbReference type="InterPro" id="IPR036322">
    <property type="entry name" value="WD40_repeat_dom_sf"/>
</dbReference>
<evidence type="ECO:0000313" key="2">
    <source>
        <dbReference type="EMBL" id="KAG9243239.1"/>
    </source>
</evidence>
<dbReference type="Gene3D" id="2.130.10.10">
    <property type="entry name" value="YVTN repeat-like/Quinoprotein amine dehydrogenase"/>
    <property type="match status" value="1"/>
</dbReference>
<evidence type="ECO:0000313" key="3">
    <source>
        <dbReference type="Proteomes" id="UP000887226"/>
    </source>
</evidence>
<sequence length="625" mass="67845">MVVDLPKPRLSRNSQNLQLSYELPHRIHVAKRYPLSSKNGSDIIIYGHDTGVRIVWRGGRPFKSPQRSTETKKRPNGAESKVISLDDDDEDMMEAPAFVDKPEFEADEEEYDPSQPYPRITQTLDLYFGAQILDIAVLPSSILKSEESPWKAFAQVRKSIVFAAACADNLVRLVTLPLTPPSPESKARNEFRSDFTLAHAGRGSWGEVVVNLLGHHKTPGGVSITAELADDGSTTESVSVIVASHSKEVKGSMLLHRVVIASSQSAIEPFQRILLAASAKAIAFNPSTSNQRCSHLLVADSSGACRIYDYKLLVTPLSTEDEPNAFVAEQGTWLLSLYPGFQNSKNQSMQHKNSYASYDRKLILDAQWVAEGKSIIALLGDGKWGVWDVEGAGPTASSSFLGGSGVTGGSLSTFAVSGNIDLGAKLRAVTSDQPSTSKFAPMTPATRKSTDMFSAKPSNLPVRGQISVYETSSSSVNNTSDDSIVFWIGDAFITVPSLSKYWNANAQKSRTGDSMFNGAKGGRMVLLENIDLQGERCSGIEQMPKSRPSSGLPTELIVLGEHRFTIISAGKPAPAFASSIASTRLAFAEKSYANDISMRELNVDDIDRALSRMGHGHTTKRKLIE</sequence>